<dbReference type="EMBL" id="FQZT01000007">
    <property type="protein sequence ID" value="SHJ37293.1"/>
    <property type="molecule type" value="Genomic_DNA"/>
</dbReference>
<accession>A0A1M6IS29</accession>
<sequence length="150" mass="17055">MTNDFRVEKREEQIRLFMADGFELSATVFLAQYAMFHSGEQTVLDLLLEEDPFLPAKSTDGEFHLIRKRMLSHVCCPVVLDDALGYSERNVRICFPGGVELQGIVKMDLPSHAARLTDYINGGSEFFPLFAEGESYLVNRHLVRNIVLID</sequence>
<evidence type="ECO:0000313" key="2">
    <source>
        <dbReference type="Proteomes" id="UP000184171"/>
    </source>
</evidence>
<proteinExistence type="predicted"/>
<dbReference type="OrthoDB" id="5517695at2"/>
<evidence type="ECO:0000313" key="1">
    <source>
        <dbReference type="EMBL" id="SHJ37293.1"/>
    </source>
</evidence>
<keyword evidence="2" id="KW-1185">Reference proteome</keyword>
<organism evidence="1 2">
    <name type="scientific">Malonomonas rubra DSM 5091</name>
    <dbReference type="NCBI Taxonomy" id="1122189"/>
    <lineage>
        <taxon>Bacteria</taxon>
        <taxon>Pseudomonadati</taxon>
        <taxon>Thermodesulfobacteriota</taxon>
        <taxon>Desulfuromonadia</taxon>
        <taxon>Desulfuromonadales</taxon>
        <taxon>Geopsychrobacteraceae</taxon>
        <taxon>Malonomonas</taxon>
    </lineage>
</organism>
<dbReference type="Proteomes" id="UP000184171">
    <property type="component" value="Unassembled WGS sequence"/>
</dbReference>
<name>A0A1M6IS29_MALRU</name>
<dbReference type="RefSeq" id="WP_072908799.1">
    <property type="nucleotide sequence ID" value="NZ_FQZT01000007.1"/>
</dbReference>
<gene>
    <name evidence="1" type="ORF">SAMN02745165_02224</name>
</gene>
<dbReference type="AlphaFoldDB" id="A0A1M6IS29"/>
<reference evidence="1 2" key="1">
    <citation type="submission" date="2016-11" db="EMBL/GenBank/DDBJ databases">
        <authorList>
            <person name="Jaros S."/>
            <person name="Januszkiewicz K."/>
            <person name="Wedrychowicz H."/>
        </authorList>
    </citation>
    <scope>NUCLEOTIDE SEQUENCE [LARGE SCALE GENOMIC DNA]</scope>
    <source>
        <strain evidence="1 2">DSM 5091</strain>
    </source>
</reference>
<protein>
    <submittedName>
        <fullName evidence="1">Uncharacterized protein</fullName>
    </submittedName>
</protein>